<dbReference type="PANTHER" id="PTHR11575">
    <property type="entry name" value="5'-NUCLEOTIDASE-RELATED"/>
    <property type="match status" value="1"/>
</dbReference>
<keyword evidence="4" id="KW-1185">Reference proteome</keyword>
<comment type="similarity">
    <text evidence="1">Belongs to the 5'-nucleotidase family.</text>
</comment>
<keyword evidence="1" id="KW-0547">Nucleotide-binding</keyword>
<dbReference type="InterPro" id="IPR008334">
    <property type="entry name" value="5'-Nucleotdase_C"/>
</dbReference>
<gene>
    <name evidence="3" type="primary">yfkN</name>
    <name evidence="3" type="ORF">Pan265_22620</name>
</gene>
<dbReference type="Gene3D" id="3.60.21.10">
    <property type="match status" value="1"/>
</dbReference>
<reference evidence="3 4" key="1">
    <citation type="submission" date="2019-02" db="EMBL/GenBank/DDBJ databases">
        <title>Deep-cultivation of Planctomycetes and their phenomic and genomic characterization uncovers novel biology.</title>
        <authorList>
            <person name="Wiegand S."/>
            <person name="Jogler M."/>
            <person name="Boedeker C."/>
            <person name="Pinto D."/>
            <person name="Vollmers J."/>
            <person name="Rivas-Marin E."/>
            <person name="Kohn T."/>
            <person name="Peeters S.H."/>
            <person name="Heuer A."/>
            <person name="Rast P."/>
            <person name="Oberbeckmann S."/>
            <person name="Bunk B."/>
            <person name="Jeske O."/>
            <person name="Meyerdierks A."/>
            <person name="Storesund J.E."/>
            <person name="Kallscheuer N."/>
            <person name="Luecker S."/>
            <person name="Lage O.M."/>
            <person name="Pohl T."/>
            <person name="Merkel B.J."/>
            <person name="Hornburger P."/>
            <person name="Mueller R.-W."/>
            <person name="Bruemmer F."/>
            <person name="Labrenz M."/>
            <person name="Spormann A.M."/>
            <person name="Op den Camp H."/>
            <person name="Overmann J."/>
            <person name="Amann R."/>
            <person name="Jetten M.S.M."/>
            <person name="Mascher T."/>
            <person name="Medema M.H."/>
            <person name="Devos D.P."/>
            <person name="Kaster A.-K."/>
            <person name="Ovreas L."/>
            <person name="Rohde M."/>
            <person name="Galperin M.Y."/>
            <person name="Jogler C."/>
        </authorList>
    </citation>
    <scope>NUCLEOTIDE SEQUENCE [LARGE SCALE GENOMIC DNA]</scope>
    <source>
        <strain evidence="3 4">Pan265</strain>
    </source>
</reference>
<dbReference type="InterPro" id="IPR013424">
    <property type="entry name" value="Ice-binding_C"/>
</dbReference>
<evidence type="ECO:0000256" key="1">
    <source>
        <dbReference type="RuleBase" id="RU362119"/>
    </source>
</evidence>
<sequence precursor="true">MRLDTRTALAGLGLMAGLAAPASADFTLTILHNNDGESSVLPTTDLNDPGFGEFSDAARFVTLVDQQKATSVNPIMLSSGDNYLAGPTFNASQAIVAGGGTYLDAILLDRIGYDALAIGNHEFDFGTQVFSDFIDDTTGSYPFLSSNLDFTNVPELQAQVTAGRIAPSTILNVNGEQVGIIGATTEGLASVTSPGATNINAVQPAVQAQVNTLTGMGVNKIILISHLQSILEEQMLANTVTGLDVIVAGGGDELLADPGTPLLPTTDPGDIFGDYPLVESNVPIVTTPGGYGYLGKLVVDFDDAGNLLSVNEADSGLIRVAEIDGIEPDQGVIDSVQQPVIDFLGDAKIIGTTEVTIEVARPRVRGEATNGGALITDAYLALAAEKVDDLGITVPVIAIQNGGGIRDDFGTTEFVYGQQITDQAINEILPFDNEVVIVESFTAERLLLLLEEAVDSVPNASGGFAQVGGFWFTFDPEADPDSRVVDVYLNDGTQLVDNGVAIDPSFEMALVTNSFSASQNGDGYPLNDLPRTTILETMDGINGYAGAVIKYIQEDLGGVVPADLYDPAVTSQRIQEVPEPASLVLLGLGGAMLVRRGA</sequence>
<dbReference type="Gene3D" id="3.90.780.10">
    <property type="entry name" value="5'-Nucleotidase, C-terminal domain"/>
    <property type="match status" value="1"/>
</dbReference>
<dbReference type="SUPFAM" id="SSF55816">
    <property type="entry name" value="5'-nucleotidase (syn. UDP-sugar hydrolase), C-terminal domain"/>
    <property type="match status" value="1"/>
</dbReference>
<dbReference type="GO" id="GO:0046872">
    <property type="term" value="F:metal ion binding"/>
    <property type="evidence" value="ECO:0007669"/>
    <property type="project" value="InterPro"/>
</dbReference>
<dbReference type="PANTHER" id="PTHR11575:SF24">
    <property type="entry name" value="5'-NUCLEOTIDASE"/>
    <property type="match status" value="1"/>
</dbReference>
<dbReference type="OrthoDB" id="9793179at2"/>
<dbReference type="InterPro" id="IPR006146">
    <property type="entry name" value="5'-Nucleotdase_CS"/>
</dbReference>
<dbReference type="NCBIfam" id="TIGR02595">
    <property type="entry name" value="PEP_CTERM"/>
    <property type="match status" value="1"/>
</dbReference>
<dbReference type="Pfam" id="PF02872">
    <property type="entry name" value="5_nucleotid_C"/>
    <property type="match status" value="1"/>
</dbReference>
<feature type="signal peptide" evidence="1">
    <location>
        <begin position="1"/>
        <end position="24"/>
    </location>
</feature>
<dbReference type="Proteomes" id="UP000320386">
    <property type="component" value="Chromosome"/>
</dbReference>
<dbReference type="AlphaFoldDB" id="A0A518BZI8"/>
<dbReference type="InterPro" id="IPR036907">
    <property type="entry name" value="5'-Nucleotdase_C_sf"/>
</dbReference>
<keyword evidence="1" id="KW-0732">Signal</keyword>
<dbReference type="InterPro" id="IPR006179">
    <property type="entry name" value="5_nucleotidase/apyrase"/>
</dbReference>
<organism evidence="3 4">
    <name type="scientific">Mucisphaera calidilacus</name>
    <dbReference type="NCBI Taxonomy" id="2527982"/>
    <lineage>
        <taxon>Bacteria</taxon>
        <taxon>Pseudomonadati</taxon>
        <taxon>Planctomycetota</taxon>
        <taxon>Phycisphaerae</taxon>
        <taxon>Phycisphaerales</taxon>
        <taxon>Phycisphaeraceae</taxon>
        <taxon>Mucisphaera</taxon>
    </lineage>
</organism>
<dbReference type="PROSITE" id="PS00786">
    <property type="entry name" value="5_NUCLEOTIDASE_2"/>
    <property type="match status" value="1"/>
</dbReference>
<evidence type="ECO:0000313" key="3">
    <source>
        <dbReference type="EMBL" id="QDU72397.1"/>
    </source>
</evidence>
<dbReference type="GO" id="GO:0000166">
    <property type="term" value="F:nucleotide binding"/>
    <property type="evidence" value="ECO:0007669"/>
    <property type="project" value="UniProtKB-KW"/>
</dbReference>
<feature type="domain" description="5'-Nucleotidase C-terminal" evidence="2">
    <location>
        <begin position="350"/>
        <end position="525"/>
    </location>
</feature>
<evidence type="ECO:0000313" key="4">
    <source>
        <dbReference type="Proteomes" id="UP000320386"/>
    </source>
</evidence>
<dbReference type="GO" id="GO:0008253">
    <property type="term" value="F:5'-nucleotidase activity"/>
    <property type="evidence" value="ECO:0007669"/>
    <property type="project" value="TreeGrafter"/>
</dbReference>
<evidence type="ECO:0000259" key="2">
    <source>
        <dbReference type="Pfam" id="PF02872"/>
    </source>
</evidence>
<dbReference type="InterPro" id="IPR029052">
    <property type="entry name" value="Metallo-depent_PP-like"/>
</dbReference>
<dbReference type="SUPFAM" id="SSF56300">
    <property type="entry name" value="Metallo-dependent phosphatases"/>
    <property type="match status" value="1"/>
</dbReference>
<dbReference type="KEGG" id="mcad:Pan265_22620"/>
<protein>
    <submittedName>
        <fullName evidence="3">Trifunctional nucleotide phosphoesterase protein YfkN</fullName>
    </submittedName>
</protein>
<accession>A0A518BZI8</accession>
<dbReference type="EMBL" id="CP036280">
    <property type="protein sequence ID" value="QDU72397.1"/>
    <property type="molecule type" value="Genomic_DNA"/>
</dbReference>
<feature type="chain" id="PRO_5022263883" evidence="1">
    <location>
        <begin position="25"/>
        <end position="598"/>
    </location>
</feature>
<keyword evidence="1" id="KW-0378">Hydrolase</keyword>
<proteinExistence type="inferred from homology"/>
<name>A0A518BZI8_9BACT</name>
<dbReference type="GO" id="GO:0009166">
    <property type="term" value="P:nucleotide catabolic process"/>
    <property type="evidence" value="ECO:0007669"/>
    <property type="project" value="InterPro"/>
</dbReference>
<dbReference type="RefSeq" id="WP_145447292.1">
    <property type="nucleotide sequence ID" value="NZ_CP036280.1"/>
</dbReference>
<dbReference type="GO" id="GO:0030288">
    <property type="term" value="C:outer membrane-bounded periplasmic space"/>
    <property type="evidence" value="ECO:0007669"/>
    <property type="project" value="TreeGrafter"/>
</dbReference>
<dbReference type="GO" id="GO:0008768">
    <property type="term" value="F:UDP-sugar diphosphatase activity"/>
    <property type="evidence" value="ECO:0007669"/>
    <property type="project" value="TreeGrafter"/>
</dbReference>
<dbReference type="PRINTS" id="PR01607">
    <property type="entry name" value="APYRASEFAMLY"/>
</dbReference>